<dbReference type="Proteomes" id="UP001589838">
    <property type="component" value="Unassembled WGS sequence"/>
</dbReference>
<protein>
    <recommendedName>
        <fullName evidence="3">Capsular polysaccharide biosynthesis protein</fullName>
    </recommendedName>
</protein>
<comment type="caution">
    <text evidence="1">The sequence shown here is derived from an EMBL/GenBank/DDBJ whole genome shotgun (WGS) entry which is preliminary data.</text>
</comment>
<reference evidence="1 2" key="1">
    <citation type="submission" date="2024-09" db="EMBL/GenBank/DDBJ databases">
        <authorList>
            <person name="Sun Q."/>
            <person name="Mori K."/>
        </authorList>
    </citation>
    <scope>NUCLEOTIDE SEQUENCE [LARGE SCALE GENOMIC DNA]</scope>
    <source>
        <strain evidence="1 2">NCAIM B.02610</strain>
    </source>
</reference>
<evidence type="ECO:0000313" key="2">
    <source>
        <dbReference type="Proteomes" id="UP001589838"/>
    </source>
</evidence>
<dbReference type="InterPro" id="IPR007833">
    <property type="entry name" value="Capsule_polysaccharide_synth"/>
</dbReference>
<dbReference type="RefSeq" id="WP_335958427.1">
    <property type="nucleotide sequence ID" value="NZ_JAXBLX010000001.1"/>
</dbReference>
<keyword evidence="2" id="KW-1185">Reference proteome</keyword>
<gene>
    <name evidence="1" type="ORF">ACFFHM_11325</name>
</gene>
<proteinExistence type="predicted"/>
<dbReference type="Pfam" id="PF05159">
    <property type="entry name" value="Capsule_synth"/>
    <property type="match status" value="3"/>
</dbReference>
<dbReference type="CDD" id="cd16440">
    <property type="entry name" value="beta_Kdo_transferase_KpsC_1"/>
    <property type="match status" value="1"/>
</dbReference>
<organism evidence="1 2">
    <name type="scientific">Halalkalibacter kiskunsagensis</name>
    <dbReference type="NCBI Taxonomy" id="1548599"/>
    <lineage>
        <taxon>Bacteria</taxon>
        <taxon>Bacillati</taxon>
        <taxon>Bacillota</taxon>
        <taxon>Bacilli</taxon>
        <taxon>Bacillales</taxon>
        <taxon>Bacillaceae</taxon>
        <taxon>Halalkalibacter</taxon>
    </lineage>
</organism>
<dbReference type="EMBL" id="JBHLUX010000029">
    <property type="protein sequence ID" value="MFC0471055.1"/>
    <property type="molecule type" value="Genomic_DNA"/>
</dbReference>
<evidence type="ECO:0008006" key="3">
    <source>
        <dbReference type="Google" id="ProtNLM"/>
    </source>
</evidence>
<accession>A0ABV6KDL5</accession>
<sequence length="1069" mass="121488">MKKRAQKILGDKNYSRLARFYKSSKPKIDTDKPVAFLFGFSKWKRPHTELYLSEYEVKFIEDRAKLSDIFTEVERYKNKVFMVWGYKEKPQIHNYALNNKIPFHRIEDGFIRSVQLGASHSVPLSMCIDSKALYYDATEPSDLEDLLNNYDFSSNQELVQRASGCITKLKDLAISKYNNVENKNVEKLYGEKKKKRVLVIGQVEDDQSIKRGCSKKMTNNELVWIAKLENPDAQIIYKPHPDVLFGKRELQSNPEEVKHIANVITEPLSLTDALETIDHVYTITSLAGFEALIRGIKVTTMGAPFYSNWGLTDDRQKVDRRQRTLTVEEVFAAAYILYPKYLHPFTKQEISIEEAMETLRVLKEIDLAKSKNTGRKKAALLIGFPDNQPLLQAYFKDYVTVQVGRKEALRDFKPKLRDHSNYDMTAFVWGYNIKELLLDEVKQQGIEIVRVGTGFLNDHYHTDIPFSLSFDKQNLPSVATGDSDLIDLLNGYDFSMKKDELTRAKQVIALLKSRDNVKELHSIKHVPTPGKKKVLVLGQPEANVVNNGISNVDLVWVAKTENPQADVIFKAACADSGLATEGVYEIADIVTGTEKLHEILREIDHVYTIDSNGAMEAIIRDIPVTTLGSPFYAGWGLTDDRKTFRNRRKTLTVEELIAVSYVVYPKYMNPYVKDDMTAEDAIKLMNVVEEITKTKKDVKKAVPSHLIYQNEAAATQEAAEKNMKQQGNQKEFEVKGEDGSEIGVLSKGIQIIPNLDSFVKGRFEFDPRSNVKNLDFIAGWGYKPSAEKALKFAKEHNLPYLALEDGFLRSRGLGVDGDPPLSVCVDDVGVYYDATKPSRLENILNKDTWITSEIIETAKEAMSLIADNYLSKYNHAPMIDETIFKKNNRKRVLIVDQTYGDMSIQLGLANADDFMKMYESAIKEHPDADFYIKTHPDVISGKKQGNITDLKLNKNTTLISTDCNPISLIEQVDVVYVVTSQFGFEALMLGKEVHCFGMPFYAGWGVTNDRKQVGRRKKNRTIEEIFAAAYLIYPRYINPESGKPGTIFDVIDYLIEGKSQPLNKQNRVK</sequence>
<dbReference type="CDD" id="cd16439">
    <property type="entry name" value="beta_Kdo_transferase_KpsC_2"/>
    <property type="match status" value="1"/>
</dbReference>
<evidence type="ECO:0000313" key="1">
    <source>
        <dbReference type="EMBL" id="MFC0471055.1"/>
    </source>
</evidence>
<name>A0ABV6KDL5_9BACI</name>